<evidence type="ECO:0000313" key="3">
    <source>
        <dbReference type="Proteomes" id="UP001151760"/>
    </source>
</evidence>
<sequence length="326" mass="36817">MVSVKALLVLAIHHNWIIEQLDINNAFLHGDLHEEVCMIVPQGYSKQLPPNTVCKLTKSLYGLKHVNRQWFYKLTTFLSTLGFHQSYADTSLFTLSQGSHFTALLVYVDDILLAGNHQPTITSIKQQLYNQFSIRDLGPLHYYLGIEVLRNAHGLVMSQRKYALELLKCGNVLNAKPISTPLDPIQSLNLTDGEPLPNPSLYRTLVEKLIYLTITRPDISFASQLLSKFSQEPRTPHMKALNRVLRYIKLCPGQGLHFPTSNNLKLTAYCDNDWASCPVTRRSITGYAIFLGPCLISWSSKKQTMVSRSSTEAEYRALADCTCELT</sequence>
<accession>A0ABQ5FRQ0</accession>
<dbReference type="Pfam" id="PF07727">
    <property type="entry name" value="RVT_2"/>
    <property type="match status" value="1"/>
</dbReference>
<dbReference type="InterPro" id="IPR043502">
    <property type="entry name" value="DNA/RNA_pol_sf"/>
</dbReference>
<dbReference type="EMBL" id="BQNB010017667">
    <property type="protein sequence ID" value="GJT65879.1"/>
    <property type="molecule type" value="Genomic_DNA"/>
</dbReference>
<dbReference type="Proteomes" id="UP001151760">
    <property type="component" value="Unassembled WGS sequence"/>
</dbReference>
<evidence type="ECO:0000313" key="2">
    <source>
        <dbReference type="EMBL" id="GJT65879.1"/>
    </source>
</evidence>
<gene>
    <name evidence="2" type="ORF">Tco_1017359</name>
</gene>
<protein>
    <submittedName>
        <fullName evidence="2">Retrovirus-related pol polyprotein from transposon RE1</fullName>
    </submittedName>
</protein>
<dbReference type="PANTHER" id="PTHR11439">
    <property type="entry name" value="GAG-POL-RELATED RETROTRANSPOSON"/>
    <property type="match status" value="1"/>
</dbReference>
<comment type="caution">
    <text evidence="2">The sequence shown here is derived from an EMBL/GenBank/DDBJ whole genome shotgun (WGS) entry which is preliminary data.</text>
</comment>
<feature type="domain" description="Reverse transcriptase Ty1/copia-type" evidence="1">
    <location>
        <begin position="3"/>
        <end position="182"/>
    </location>
</feature>
<keyword evidence="3" id="KW-1185">Reference proteome</keyword>
<reference evidence="2" key="2">
    <citation type="submission" date="2022-01" db="EMBL/GenBank/DDBJ databases">
        <authorList>
            <person name="Yamashiro T."/>
            <person name="Shiraishi A."/>
            <person name="Satake H."/>
            <person name="Nakayama K."/>
        </authorList>
    </citation>
    <scope>NUCLEOTIDE SEQUENCE</scope>
</reference>
<reference evidence="2" key="1">
    <citation type="journal article" date="2022" name="Int. J. Mol. Sci.">
        <title>Draft Genome of Tanacetum Coccineum: Genomic Comparison of Closely Related Tanacetum-Family Plants.</title>
        <authorList>
            <person name="Yamashiro T."/>
            <person name="Shiraishi A."/>
            <person name="Nakayama K."/>
            <person name="Satake H."/>
        </authorList>
    </citation>
    <scope>NUCLEOTIDE SEQUENCE</scope>
</reference>
<dbReference type="PANTHER" id="PTHR11439:SF470">
    <property type="entry name" value="CYSTEINE-RICH RLK (RECEPTOR-LIKE PROTEIN KINASE) 8"/>
    <property type="match status" value="1"/>
</dbReference>
<name>A0ABQ5FRQ0_9ASTR</name>
<dbReference type="InterPro" id="IPR013103">
    <property type="entry name" value="RVT_2"/>
</dbReference>
<organism evidence="2 3">
    <name type="scientific">Tanacetum coccineum</name>
    <dbReference type="NCBI Taxonomy" id="301880"/>
    <lineage>
        <taxon>Eukaryota</taxon>
        <taxon>Viridiplantae</taxon>
        <taxon>Streptophyta</taxon>
        <taxon>Embryophyta</taxon>
        <taxon>Tracheophyta</taxon>
        <taxon>Spermatophyta</taxon>
        <taxon>Magnoliopsida</taxon>
        <taxon>eudicotyledons</taxon>
        <taxon>Gunneridae</taxon>
        <taxon>Pentapetalae</taxon>
        <taxon>asterids</taxon>
        <taxon>campanulids</taxon>
        <taxon>Asterales</taxon>
        <taxon>Asteraceae</taxon>
        <taxon>Asteroideae</taxon>
        <taxon>Anthemideae</taxon>
        <taxon>Anthemidinae</taxon>
        <taxon>Tanacetum</taxon>
    </lineage>
</organism>
<proteinExistence type="predicted"/>
<dbReference type="SUPFAM" id="SSF56672">
    <property type="entry name" value="DNA/RNA polymerases"/>
    <property type="match status" value="1"/>
</dbReference>
<dbReference type="CDD" id="cd09272">
    <property type="entry name" value="RNase_HI_RT_Ty1"/>
    <property type="match status" value="1"/>
</dbReference>
<evidence type="ECO:0000259" key="1">
    <source>
        <dbReference type="Pfam" id="PF07727"/>
    </source>
</evidence>